<proteinExistence type="predicted"/>
<dbReference type="PIRSF" id="PIRSF004649">
    <property type="entry name" value="MlaC"/>
    <property type="match status" value="1"/>
</dbReference>
<keyword evidence="2" id="KW-1185">Reference proteome</keyword>
<dbReference type="AlphaFoldDB" id="A0A7X6DN43"/>
<dbReference type="Gene3D" id="3.10.450.710">
    <property type="entry name" value="Tgt2/MlaC"/>
    <property type="match status" value="1"/>
</dbReference>
<dbReference type="Proteomes" id="UP000534783">
    <property type="component" value="Unassembled WGS sequence"/>
</dbReference>
<dbReference type="EMBL" id="VTOW01000001">
    <property type="protein sequence ID" value="NKE70291.1"/>
    <property type="molecule type" value="Genomic_DNA"/>
</dbReference>
<dbReference type="PANTHER" id="PTHR36573:SF1">
    <property type="entry name" value="INTERMEMBRANE PHOSPHOLIPID TRANSPORT SYSTEM BINDING PROTEIN MLAC"/>
    <property type="match status" value="1"/>
</dbReference>
<dbReference type="PANTHER" id="PTHR36573">
    <property type="entry name" value="INTERMEMBRANE PHOSPHOLIPID TRANSPORT SYSTEM BINDING PROTEIN MLAC"/>
    <property type="match status" value="1"/>
</dbReference>
<name>A0A7X6DN43_9BACT</name>
<accession>A0A7X6DN43</accession>
<reference evidence="1 2" key="1">
    <citation type="journal article" date="2020" name="Nature">
        <title>Bacterial chemolithoautotrophy via manganese oxidation.</title>
        <authorList>
            <person name="Yu H."/>
            <person name="Leadbetter J.R."/>
        </authorList>
    </citation>
    <scope>NUCLEOTIDE SEQUENCE [LARGE SCALE GENOMIC DNA]</scope>
    <source>
        <strain evidence="1 2">Mn-1</strain>
    </source>
</reference>
<protein>
    <submittedName>
        <fullName evidence="1">ABC transporter substrate-binding protein</fullName>
    </submittedName>
</protein>
<dbReference type="RefSeq" id="WP_168058552.1">
    <property type="nucleotide sequence ID" value="NZ_VTOW01000001.1"/>
</dbReference>
<organism evidence="1 2">
    <name type="scientific">Candidatus Manganitrophus noduliformans</name>
    <dbReference type="NCBI Taxonomy" id="2606439"/>
    <lineage>
        <taxon>Bacteria</taxon>
        <taxon>Pseudomonadati</taxon>
        <taxon>Nitrospirota</taxon>
        <taxon>Nitrospiria</taxon>
        <taxon>Candidatus Troglogloeales</taxon>
        <taxon>Candidatus Manganitrophaceae</taxon>
        <taxon>Candidatus Manganitrophus</taxon>
    </lineage>
</organism>
<dbReference type="InterPro" id="IPR008869">
    <property type="entry name" value="MlaC/ttg2D"/>
</dbReference>
<dbReference type="Pfam" id="PF05494">
    <property type="entry name" value="MlaC"/>
    <property type="match status" value="1"/>
</dbReference>
<evidence type="ECO:0000313" key="2">
    <source>
        <dbReference type="Proteomes" id="UP000534783"/>
    </source>
</evidence>
<evidence type="ECO:0000313" key="1">
    <source>
        <dbReference type="EMBL" id="NKE70291.1"/>
    </source>
</evidence>
<gene>
    <name evidence="1" type="ORF">MNODULE_05970</name>
</gene>
<comment type="caution">
    <text evidence="1">The sequence shown here is derived from an EMBL/GenBank/DDBJ whole genome shotgun (WGS) entry which is preliminary data.</text>
</comment>
<sequence>MNFKWDGKGWSIFCLTVVFFSFFGRIPLAAASEPMEVVKGTIDEVVRILKDPALGQPGRKEERRALLEKIISARFDFTKMAKRSLAAHWRERSPAEQKEFIHLFEKLLENSYLGKIEGYTDEKVVYTRERLDGDFAEVKTKILRKGDEIPIDYRLFRIGSDWRVYDIVIDGVSLVNNYRSQFNKIIRSGSYEELVQKMRAKRDEIALTP</sequence>
<dbReference type="InterPro" id="IPR042245">
    <property type="entry name" value="Tgt2/MlaC_sf"/>
</dbReference>